<sequence length="343" mass="39737">MTHVAEEIKNRWQEFSSQNPKVRIFDAAKQLEVSEEQLLLIDENQSVIPLVADMPRILKSIRSLGKVMALTRNPSCVIETKGVYDKLEFHGPMGLALNPGIDLRLFLRNWRHAYAVESRKQDRTLRSIQFFNRFGEAVHKIYALDQEQQQAFEQISQDLRDDRDFGFVLVESKPEAQSSKPYDKKLFLEEWAQLKDTHEFFQLLKRHGLLRVDAMKAAEGTYTERLPLSALEVLFQRVVEQQQDFMAFVGNDDMIQIFTGKAQTYRKMGSWLNFLDREFNLHFNAQDVGSVYKVTKPSVDGDITSLEIYSHEGQLICQFFGERKPGQPELESWRNLLATVAAQ</sequence>
<evidence type="ECO:0000259" key="1">
    <source>
        <dbReference type="Pfam" id="PF05171"/>
    </source>
</evidence>
<feature type="domain" description="Haemin-degrading HemS/ChuX" evidence="1">
    <location>
        <begin position="211"/>
        <end position="338"/>
    </location>
</feature>
<dbReference type="STRING" id="1513793.SAMN06296036_11686"/>
<dbReference type="InterPro" id="IPR053733">
    <property type="entry name" value="Heme_Transport_Util_sf"/>
</dbReference>
<name>A0A1Y6CH31_9BACT</name>
<feature type="domain" description="Haemin-degrading HemS/ChuX" evidence="1">
    <location>
        <begin position="32"/>
        <end position="159"/>
    </location>
</feature>
<dbReference type="RefSeq" id="WP_132321746.1">
    <property type="nucleotide sequence ID" value="NZ_FWZT01000016.1"/>
</dbReference>
<protein>
    <submittedName>
        <fullName evidence="2">Putative hemin transport protein</fullName>
    </submittedName>
</protein>
<evidence type="ECO:0000313" key="2">
    <source>
        <dbReference type="EMBL" id="SMF52854.1"/>
    </source>
</evidence>
<proteinExistence type="predicted"/>
<dbReference type="Proteomes" id="UP000192907">
    <property type="component" value="Unassembled WGS sequence"/>
</dbReference>
<accession>A0A1Y6CH31</accession>
<dbReference type="CDD" id="cd16831">
    <property type="entry name" value="HemS-like_C"/>
    <property type="match status" value="1"/>
</dbReference>
<dbReference type="OrthoDB" id="316630at2"/>
<organism evidence="2 3">
    <name type="scientific">Pseudobacteriovorax antillogorgiicola</name>
    <dbReference type="NCBI Taxonomy" id="1513793"/>
    <lineage>
        <taxon>Bacteria</taxon>
        <taxon>Pseudomonadati</taxon>
        <taxon>Bdellovibrionota</taxon>
        <taxon>Oligoflexia</taxon>
        <taxon>Oligoflexales</taxon>
        <taxon>Pseudobacteriovoracaceae</taxon>
        <taxon>Pseudobacteriovorax</taxon>
    </lineage>
</organism>
<dbReference type="AlphaFoldDB" id="A0A1Y6CH31"/>
<gene>
    <name evidence="2" type="ORF">SAMN06296036_11686</name>
</gene>
<dbReference type="CDD" id="cd16830">
    <property type="entry name" value="HemS-like_N"/>
    <property type="match status" value="1"/>
</dbReference>
<keyword evidence="3" id="KW-1185">Reference proteome</keyword>
<dbReference type="Pfam" id="PF05171">
    <property type="entry name" value="HemS"/>
    <property type="match status" value="2"/>
</dbReference>
<evidence type="ECO:0000313" key="3">
    <source>
        <dbReference type="Proteomes" id="UP000192907"/>
    </source>
</evidence>
<dbReference type="SUPFAM" id="SSF144064">
    <property type="entry name" value="Heme iron utilization protein-like"/>
    <property type="match status" value="1"/>
</dbReference>
<dbReference type="Gene3D" id="3.40.1570.10">
    <property type="entry name" value="HemS/ChuS/ChuX like domains"/>
    <property type="match status" value="2"/>
</dbReference>
<reference evidence="3" key="1">
    <citation type="submission" date="2017-04" db="EMBL/GenBank/DDBJ databases">
        <authorList>
            <person name="Varghese N."/>
            <person name="Submissions S."/>
        </authorList>
    </citation>
    <scope>NUCLEOTIDE SEQUENCE [LARGE SCALE GENOMIC DNA]</scope>
    <source>
        <strain evidence="3">RKEM611</strain>
    </source>
</reference>
<dbReference type="GO" id="GO:0006826">
    <property type="term" value="P:iron ion transport"/>
    <property type="evidence" value="ECO:0007669"/>
    <property type="project" value="InterPro"/>
</dbReference>
<dbReference type="EMBL" id="FWZT01000016">
    <property type="protein sequence ID" value="SMF52854.1"/>
    <property type="molecule type" value="Genomic_DNA"/>
</dbReference>
<dbReference type="InterPro" id="IPR007845">
    <property type="entry name" value="HemS/ChuX_dom"/>
</dbReference>